<gene>
    <name evidence="2" type="ORF">CR513_29761</name>
</gene>
<comment type="caution">
    <text evidence="2">The sequence shown here is derived from an EMBL/GenBank/DDBJ whole genome shotgun (WGS) entry which is preliminary data.</text>
</comment>
<keyword evidence="1" id="KW-0812">Transmembrane</keyword>
<evidence type="ECO:0000313" key="2">
    <source>
        <dbReference type="EMBL" id="RDX88623.1"/>
    </source>
</evidence>
<organism evidence="2 3">
    <name type="scientific">Mucuna pruriens</name>
    <name type="common">Velvet bean</name>
    <name type="synonym">Dolichos pruriens</name>
    <dbReference type="NCBI Taxonomy" id="157652"/>
    <lineage>
        <taxon>Eukaryota</taxon>
        <taxon>Viridiplantae</taxon>
        <taxon>Streptophyta</taxon>
        <taxon>Embryophyta</taxon>
        <taxon>Tracheophyta</taxon>
        <taxon>Spermatophyta</taxon>
        <taxon>Magnoliopsida</taxon>
        <taxon>eudicotyledons</taxon>
        <taxon>Gunneridae</taxon>
        <taxon>Pentapetalae</taxon>
        <taxon>rosids</taxon>
        <taxon>fabids</taxon>
        <taxon>Fabales</taxon>
        <taxon>Fabaceae</taxon>
        <taxon>Papilionoideae</taxon>
        <taxon>50 kb inversion clade</taxon>
        <taxon>NPAAA clade</taxon>
        <taxon>indigoferoid/millettioid clade</taxon>
        <taxon>Phaseoleae</taxon>
        <taxon>Mucuna</taxon>
    </lineage>
</organism>
<reference evidence="2" key="1">
    <citation type="submission" date="2018-05" db="EMBL/GenBank/DDBJ databases">
        <title>Draft genome of Mucuna pruriens seed.</title>
        <authorList>
            <person name="Nnadi N.E."/>
            <person name="Vos R."/>
            <person name="Hasami M.H."/>
            <person name="Devisetty U.K."/>
            <person name="Aguiy J.C."/>
        </authorList>
    </citation>
    <scope>NUCLEOTIDE SEQUENCE [LARGE SCALE GENOMIC DNA]</scope>
    <source>
        <strain evidence="2">JCA_2017</strain>
    </source>
</reference>
<evidence type="ECO:0000256" key="1">
    <source>
        <dbReference type="SAM" id="Phobius"/>
    </source>
</evidence>
<keyword evidence="3" id="KW-1185">Reference proteome</keyword>
<keyword evidence="1" id="KW-0472">Membrane</keyword>
<dbReference type="AlphaFoldDB" id="A0A371GE86"/>
<dbReference type="OrthoDB" id="418757at2759"/>
<sequence length="319" mass="35479">RDWPGSTRLAEKNAIGRKGCDWPGRTRLAEKDSADWERFNWPRELKDDRITDRSPLAELIDRLSQVLGALGTGCLLWILSALDTSCLLWVLGGAFDTGCLLLILGALGTSCLLWVLGSLGIGCLLWVLGALDINCLLWVLGALSTSYLLWVLGALGAGCLLWVLGALGIGCLLWVLDAWALAISYGFTFPNSIIPRLLLLIQPRNCGIGDKSLVEWTRPLLNHAIYSKEFYSLADPRRTKNHDVLLARIMEGNTNKMMSLNNTNYHLWKGKMKDLLFVKKIHLLVFTAHKPKARSQNPCVMKNETLSINKYVVLSNFCG</sequence>
<name>A0A371GE86_MUCPR</name>
<feature type="transmembrane region" description="Helical" evidence="1">
    <location>
        <begin position="182"/>
        <end position="201"/>
    </location>
</feature>
<evidence type="ECO:0000313" key="3">
    <source>
        <dbReference type="Proteomes" id="UP000257109"/>
    </source>
</evidence>
<proteinExistence type="predicted"/>
<protein>
    <submittedName>
        <fullName evidence="2">Uncharacterized protein</fullName>
    </submittedName>
</protein>
<dbReference type="Proteomes" id="UP000257109">
    <property type="component" value="Unassembled WGS sequence"/>
</dbReference>
<feature type="transmembrane region" description="Helical" evidence="1">
    <location>
        <begin position="113"/>
        <end position="140"/>
    </location>
</feature>
<feature type="non-terminal residue" evidence="2">
    <location>
        <position position="1"/>
    </location>
</feature>
<feature type="transmembrane region" description="Helical" evidence="1">
    <location>
        <begin position="147"/>
        <end position="176"/>
    </location>
</feature>
<keyword evidence="1" id="KW-1133">Transmembrane helix</keyword>
<feature type="non-terminal residue" evidence="2">
    <location>
        <position position="319"/>
    </location>
</feature>
<dbReference type="EMBL" id="QJKJ01005892">
    <property type="protein sequence ID" value="RDX88623.1"/>
    <property type="molecule type" value="Genomic_DNA"/>
</dbReference>
<accession>A0A371GE86</accession>
<feature type="transmembrane region" description="Helical" evidence="1">
    <location>
        <begin position="86"/>
        <end position="107"/>
    </location>
</feature>